<proteinExistence type="predicted"/>
<sequence>MQVTIKVKKPGTAPGFIFVAPYTFFGVELIGQTGSLIMDQAGNPIWFRPLPNRFIQNTDFRMQLYQDKPVLTMWEGTISGTQSANPNLPYGDAEPGARHLIFDQHYRLVHTVMAQNGYTSDLHEFTITRRNTALLIGVKQVPGDLTPYGGPANGFFDNHSIQEIDLQTGELIFFWDVLAHVNPADSMVPASSAESSNGIWDCFHVNSIEEGPNDTLLVSMRHMWAIYNIDKKTGNIIWQLGGKRSSFTLGPNASFSWQHDARYRSGDRISLFDNAYSGMPGFPPQSQAHGLILKLDMEKMTAVADRTYYHDPALFVISQGNMQQLPNGNKFVGWGQDPYLSEFAEPGNTPDDPAVNLLYEVQYSNQNLSYRTFKKEWVGLPLNPPNLVVHISDEVASLFVSWNGSTETVAWKVLAGTALDCLQVIVDHAAQTGFETEITVFSEGPFFQVKALDRTGHVIGTSLVVKGEHDDDE</sequence>
<organism evidence="1 2">
    <name type="scientific">Paenibacillus terricola</name>
    <dbReference type="NCBI Taxonomy" id="2763503"/>
    <lineage>
        <taxon>Bacteria</taxon>
        <taxon>Bacillati</taxon>
        <taxon>Bacillota</taxon>
        <taxon>Bacilli</taxon>
        <taxon>Bacillales</taxon>
        <taxon>Paenibacillaceae</taxon>
        <taxon>Paenibacillus</taxon>
    </lineage>
</organism>
<dbReference type="InterPro" id="IPR053143">
    <property type="entry name" value="Arylsulfate_ST"/>
</dbReference>
<dbReference type="Pfam" id="PF14269">
    <property type="entry name" value="Arylsulfotran_2"/>
    <property type="match status" value="1"/>
</dbReference>
<accession>A0ABR8MTQ1</accession>
<evidence type="ECO:0000313" key="1">
    <source>
        <dbReference type="EMBL" id="MBD3919333.1"/>
    </source>
</evidence>
<keyword evidence="2" id="KW-1185">Reference proteome</keyword>
<dbReference type="EMBL" id="JACXZA010000002">
    <property type="protein sequence ID" value="MBD3919333.1"/>
    <property type="molecule type" value="Genomic_DNA"/>
</dbReference>
<name>A0ABR8MTQ1_9BACL</name>
<evidence type="ECO:0000313" key="2">
    <source>
        <dbReference type="Proteomes" id="UP000609346"/>
    </source>
</evidence>
<dbReference type="PANTHER" id="PTHR35340">
    <property type="entry name" value="PQQ ENZYME REPEAT PROTEIN-RELATED"/>
    <property type="match status" value="1"/>
</dbReference>
<gene>
    <name evidence="1" type="ORF">H8B09_11255</name>
</gene>
<comment type="caution">
    <text evidence="1">The sequence shown here is derived from an EMBL/GenBank/DDBJ whole genome shotgun (WGS) entry which is preliminary data.</text>
</comment>
<reference evidence="1 2" key="1">
    <citation type="submission" date="2020-09" db="EMBL/GenBank/DDBJ databases">
        <title>Paenibacillus sp. strain PR3 16S rRNA gene Genome sequencing and assembly.</title>
        <authorList>
            <person name="Kim J."/>
        </authorList>
    </citation>
    <scope>NUCLEOTIDE SEQUENCE [LARGE SCALE GENOMIC DNA]</scope>
    <source>
        <strain evidence="1 2">PR3</strain>
    </source>
</reference>
<dbReference type="PANTHER" id="PTHR35340:SF6">
    <property type="entry name" value="ASST-DOMAIN-CONTAINING PROTEIN"/>
    <property type="match status" value="1"/>
</dbReference>
<protein>
    <submittedName>
        <fullName evidence="1">Arylsulfotransferase family protein</fullName>
    </submittedName>
</protein>
<dbReference type="Proteomes" id="UP000609346">
    <property type="component" value="Unassembled WGS sequence"/>
</dbReference>
<dbReference type="InterPro" id="IPR039535">
    <property type="entry name" value="ASST-like"/>
</dbReference>